<accession>A0A316VSY4</accession>
<feature type="compositionally biased region" description="Basic residues" evidence="1">
    <location>
        <begin position="21"/>
        <end position="35"/>
    </location>
</feature>
<dbReference type="InParanoid" id="A0A316VSY4"/>
<feature type="region of interest" description="Disordered" evidence="1">
    <location>
        <begin position="466"/>
        <end position="598"/>
    </location>
</feature>
<feature type="compositionally biased region" description="Basic and acidic residues" evidence="1">
    <location>
        <begin position="538"/>
        <end position="558"/>
    </location>
</feature>
<dbReference type="InterPro" id="IPR013241">
    <property type="entry name" value="RNase_P_Pop3"/>
</dbReference>
<dbReference type="GO" id="GO:0005655">
    <property type="term" value="C:nucleolar ribonuclease P complex"/>
    <property type="evidence" value="ECO:0007669"/>
    <property type="project" value="TreeGrafter"/>
</dbReference>
<dbReference type="GO" id="GO:0000171">
    <property type="term" value="F:ribonuclease MRP activity"/>
    <property type="evidence" value="ECO:0007669"/>
    <property type="project" value="TreeGrafter"/>
</dbReference>
<evidence type="ECO:0000256" key="1">
    <source>
        <dbReference type="SAM" id="MobiDB-lite"/>
    </source>
</evidence>
<feature type="compositionally biased region" description="Polar residues" evidence="1">
    <location>
        <begin position="487"/>
        <end position="504"/>
    </location>
</feature>
<dbReference type="GO" id="GO:0008033">
    <property type="term" value="P:tRNA processing"/>
    <property type="evidence" value="ECO:0007669"/>
    <property type="project" value="InterPro"/>
</dbReference>
<feature type="compositionally biased region" description="Basic and acidic residues" evidence="1">
    <location>
        <begin position="235"/>
        <end position="276"/>
    </location>
</feature>
<dbReference type="EMBL" id="KZ819408">
    <property type="protein sequence ID" value="PWN40749.1"/>
    <property type="molecule type" value="Genomic_DNA"/>
</dbReference>
<feature type="compositionally biased region" description="Basic and acidic residues" evidence="1">
    <location>
        <begin position="476"/>
        <end position="485"/>
    </location>
</feature>
<dbReference type="Proteomes" id="UP000245783">
    <property type="component" value="Unassembled WGS sequence"/>
</dbReference>
<feature type="compositionally biased region" description="Basic and acidic residues" evidence="1">
    <location>
        <begin position="574"/>
        <end position="598"/>
    </location>
</feature>
<sequence>MSHSNKRQRMDAGGGGGGGAAHRKQGANSKKRSHSHIIDKPHGKDEALARLLALNSAQIDGKRLDKGGGGGGGVGADDASIGSLAKQQQKEKEKEASGEDEGHRSTAPASHTPSKPAKDSQAQGKESKQNNKNKGKQQQHQHQQGQIKGKEDLMPGRKSVFRPVLRSGLEIAWPEIAPIHSVPILHTLLELLLHSALDPLLRPAKPDSDSSKARRQRRLTLQKKMQGGASLVRSSENDLVERQDGTGMKGKEERGGDEMQEDRHHECQQQDVPRTREEDRPIIAGLNSVTRYFEHRIAGARVRLASTSHLGLRSNDSIDEKKGCESAKVETQNSDAPTLLFVNKADVDPPSLIAHLPMLCCAHNAIYGALSSLGRGAVANERARAEQDAPVLLVPLGPRAELHLSAALRLRRVTALLIRPRFLPTSSDGKVLAEPLLRLLRSSTSLKEPRSDWLDSAALSAVREARGGAASSAKPNLRDATRVLSKEQPSSKQARANPETSSSMHPFYPTRIKHLRSSAPADLNAHKVAKKMSRAKRKVEVKEAARQEKQRVKEERRKERNRKRRMSGKRRRKKAEERDAKSKREGDEDAAARGDVRA</sequence>
<dbReference type="GO" id="GO:0004526">
    <property type="term" value="F:ribonuclease P activity"/>
    <property type="evidence" value="ECO:0007669"/>
    <property type="project" value="TreeGrafter"/>
</dbReference>
<name>A0A316VSY4_9BASI</name>
<evidence type="ECO:0000313" key="2">
    <source>
        <dbReference type="EMBL" id="PWN40749.1"/>
    </source>
</evidence>
<dbReference type="PANTHER" id="PTHR28272">
    <property type="entry name" value="RIBONUCLEASES P/MRP PROTEIN SUBUNIT POP3"/>
    <property type="match status" value="1"/>
</dbReference>
<feature type="region of interest" description="Disordered" evidence="1">
    <location>
        <begin position="1"/>
        <end position="44"/>
    </location>
</feature>
<gene>
    <name evidence="2" type="ORF">IE81DRAFT_348970</name>
</gene>
<dbReference type="OrthoDB" id="20109at2759"/>
<feature type="region of interest" description="Disordered" evidence="1">
    <location>
        <begin position="221"/>
        <end position="276"/>
    </location>
</feature>
<feature type="compositionally biased region" description="Basic residues" evidence="1">
    <location>
        <begin position="527"/>
        <end position="537"/>
    </location>
</feature>
<feature type="region of interest" description="Disordered" evidence="1">
    <location>
        <begin position="60"/>
        <end position="155"/>
    </location>
</feature>
<dbReference type="GO" id="GO:0000172">
    <property type="term" value="C:ribonuclease MRP complex"/>
    <property type="evidence" value="ECO:0007669"/>
    <property type="project" value="TreeGrafter"/>
</dbReference>
<keyword evidence="3" id="KW-1185">Reference proteome</keyword>
<dbReference type="GO" id="GO:0005829">
    <property type="term" value="C:cytosol"/>
    <property type="evidence" value="ECO:0007669"/>
    <property type="project" value="TreeGrafter"/>
</dbReference>
<dbReference type="GO" id="GO:0006364">
    <property type="term" value="P:rRNA processing"/>
    <property type="evidence" value="ECO:0007669"/>
    <property type="project" value="InterPro"/>
</dbReference>
<dbReference type="RefSeq" id="XP_025367909.1">
    <property type="nucleotide sequence ID" value="XM_025516325.1"/>
</dbReference>
<dbReference type="PANTHER" id="PTHR28272:SF1">
    <property type="entry name" value="RIBONUCLEASES P_MRP PROTEIN SUBUNIT POP3"/>
    <property type="match status" value="1"/>
</dbReference>
<dbReference type="InterPro" id="IPR029064">
    <property type="entry name" value="Ribosomal_eL30-like_sf"/>
</dbReference>
<reference evidence="2 3" key="1">
    <citation type="journal article" date="2018" name="Mol. Biol. Evol.">
        <title>Broad Genomic Sampling Reveals a Smut Pathogenic Ancestry of the Fungal Clade Ustilaginomycotina.</title>
        <authorList>
            <person name="Kijpornyongpan T."/>
            <person name="Mondo S.J."/>
            <person name="Barry K."/>
            <person name="Sandor L."/>
            <person name="Lee J."/>
            <person name="Lipzen A."/>
            <person name="Pangilinan J."/>
            <person name="LaButti K."/>
            <person name="Hainaut M."/>
            <person name="Henrissat B."/>
            <person name="Grigoriev I.V."/>
            <person name="Spatafora J.W."/>
            <person name="Aime M.C."/>
        </authorList>
    </citation>
    <scope>NUCLEOTIDE SEQUENCE [LARGE SCALE GENOMIC DNA]</scope>
    <source>
        <strain evidence="2 3">MCA 4658</strain>
    </source>
</reference>
<feature type="compositionally biased region" description="Basic and acidic residues" evidence="1">
    <location>
        <begin position="88"/>
        <end position="104"/>
    </location>
</feature>
<proteinExistence type="predicted"/>
<dbReference type="AlphaFoldDB" id="A0A316VSY4"/>
<protein>
    <submittedName>
        <fullName evidence="2">Uncharacterized protein</fullName>
    </submittedName>
</protein>
<feature type="compositionally biased region" description="Basic residues" evidence="1">
    <location>
        <begin position="559"/>
        <end position="573"/>
    </location>
</feature>
<dbReference type="GeneID" id="37038195"/>
<organism evidence="2 3">
    <name type="scientific">Ceraceosorus guamensis</name>
    <dbReference type="NCBI Taxonomy" id="1522189"/>
    <lineage>
        <taxon>Eukaryota</taxon>
        <taxon>Fungi</taxon>
        <taxon>Dikarya</taxon>
        <taxon>Basidiomycota</taxon>
        <taxon>Ustilaginomycotina</taxon>
        <taxon>Exobasidiomycetes</taxon>
        <taxon>Ceraceosorales</taxon>
        <taxon>Ceraceosoraceae</taxon>
        <taxon>Ceraceosorus</taxon>
    </lineage>
</organism>
<evidence type="ECO:0000313" key="3">
    <source>
        <dbReference type="Proteomes" id="UP000245783"/>
    </source>
</evidence>
<dbReference type="Gene3D" id="3.30.1330.30">
    <property type="match status" value="1"/>
</dbReference>
<dbReference type="STRING" id="1522189.A0A316VSY4"/>
<dbReference type="GO" id="GO:0034965">
    <property type="term" value="P:intronic box C/D snoRNA processing"/>
    <property type="evidence" value="ECO:0007669"/>
    <property type="project" value="TreeGrafter"/>
</dbReference>